<feature type="non-terminal residue" evidence="1">
    <location>
        <position position="169"/>
    </location>
</feature>
<proteinExistence type="predicted"/>
<dbReference type="Pfam" id="PF18759">
    <property type="entry name" value="Plavaka"/>
    <property type="match status" value="1"/>
</dbReference>
<dbReference type="Proteomes" id="UP000886523">
    <property type="component" value="Unassembled WGS sequence"/>
</dbReference>
<protein>
    <submittedName>
        <fullName evidence="1">Uncharacterized protein</fullName>
    </submittedName>
</protein>
<accession>A0A9P6DFC5</accession>
<dbReference type="EMBL" id="MU129341">
    <property type="protein sequence ID" value="KAF9503526.1"/>
    <property type="molecule type" value="Genomic_DNA"/>
</dbReference>
<organism evidence="1 2">
    <name type="scientific">Hydnum rufescens UP504</name>
    <dbReference type="NCBI Taxonomy" id="1448309"/>
    <lineage>
        <taxon>Eukaryota</taxon>
        <taxon>Fungi</taxon>
        <taxon>Dikarya</taxon>
        <taxon>Basidiomycota</taxon>
        <taxon>Agaricomycotina</taxon>
        <taxon>Agaricomycetes</taxon>
        <taxon>Cantharellales</taxon>
        <taxon>Hydnaceae</taxon>
        <taxon>Hydnum</taxon>
    </lineage>
</organism>
<dbReference type="AlphaFoldDB" id="A0A9P6DFC5"/>
<evidence type="ECO:0000313" key="2">
    <source>
        <dbReference type="Proteomes" id="UP000886523"/>
    </source>
</evidence>
<reference evidence="1" key="1">
    <citation type="journal article" date="2020" name="Nat. Commun.">
        <title>Large-scale genome sequencing of mycorrhizal fungi provides insights into the early evolution of symbiotic traits.</title>
        <authorList>
            <person name="Miyauchi S."/>
            <person name="Kiss E."/>
            <person name="Kuo A."/>
            <person name="Drula E."/>
            <person name="Kohler A."/>
            <person name="Sanchez-Garcia M."/>
            <person name="Morin E."/>
            <person name="Andreopoulos B."/>
            <person name="Barry K.W."/>
            <person name="Bonito G."/>
            <person name="Buee M."/>
            <person name="Carver A."/>
            <person name="Chen C."/>
            <person name="Cichocki N."/>
            <person name="Clum A."/>
            <person name="Culley D."/>
            <person name="Crous P.W."/>
            <person name="Fauchery L."/>
            <person name="Girlanda M."/>
            <person name="Hayes R.D."/>
            <person name="Keri Z."/>
            <person name="LaButti K."/>
            <person name="Lipzen A."/>
            <person name="Lombard V."/>
            <person name="Magnuson J."/>
            <person name="Maillard F."/>
            <person name="Murat C."/>
            <person name="Nolan M."/>
            <person name="Ohm R.A."/>
            <person name="Pangilinan J."/>
            <person name="Pereira M.F."/>
            <person name="Perotto S."/>
            <person name="Peter M."/>
            <person name="Pfister S."/>
            <person name="Riley R."/>
            <person name="Sitrit Y."/>
            <person name="Stielow J.B."/>
            <person name="Szollosi G."/>
            <person name="Zifcakova L."/>
            <person name="Stursova M."/>
            <person name="Spatafora J.W."/>
            <person name="Tedersoo L."/>
            <person name="Vaario L.M."/>
            <person name="Yamada A."/>
            <person name="Yan M."/>
            <person name="Wang P."/>
            <person name="Xu J."/>
            <person name="Bruns T."/>
            <person name="Baldrian P."/>
            <person name="Vilgalys R."/>
            <person name="Dunand C."/>
            <person name="Henrissat B."/>
            <person name="Grigoriev I.V."/>
            <person name="Hibbett D."/>
            <person name="Nagy L.G."/>
            <person name="Martin F.M."/>
        </authorList>
    </citation>
    <scope>NUCLEOTIDE SEQUENCE</scope>
    <source>
        <strain evidence="1">UP504</strain>
    </source>
</reference>
<sequence>MTSGELWNELQVSLPKGMTILGVILCSNKTHLTNFSGDKSVHAVYVMLGNIMSSIQRKVSEGAWIMLAKIPTSKFPKTAFPTKIEEERMPGILQRQLLHRCMRIVLEPMRTYDRDLSLSPCMVVDADSNTHHCITILLTWIADLKQQYDIAALAPNSCPSCLVTYGDLG</sequence>
<name>A0A9P6DFC5_9AGAM</name>
<gene>
    <name evidence="1" type="ORF">BS47DRAFT_1265755</name>
</gene>
<evidence type="ECO:0000313" key="1">
    <source>
        <dbReference type="EMBL" id="KAF9503526.1"/>
    </source>
</evidence>
<dbReference type="OrthoDB" id="2418900at2759"/>
<dbReference type="InterPro" id="IPR041078">
    <property type="entry name" value="Plavaka"/>
</dbReference>
<comment type="caution">
    <text evidence="1">The sequence shown here is derived from an EMBL/GenBank/DDBJ whole genome shotgun (WGS) entry which is preliminary data.</text>
</comment>
<keyword evidence="2" id="KW-1185">Reference proteome</keyword>